<evidence type="ECO:0000256" key="1">
    <source>
        <dbReference type="ARBA" id="ARBA00007116"/>
    </source>
</evidence>
<sequence>MTQKRLNSSTRRKFGTRKKLRNVNINQNPNREIRPRLSVHRTNKAIYAQIIDDVKGVTLAAASSSDKDAALKNGGNIEAAAKVGKLIAERAKKAGVEKVQFDRGSFLYHGRVKALAEGAREGGLEF</sequence>
<dbReference type="GO" id="GO:0003735">
    <property type="term" value="F:structural constituent of ribosome"/>
    <property type="evidence" value="ECO:0007669"/>
    <property type="project" value="InterPro"/>
</dbReference>
<dbReference type="EMBL" id="QFNK01000388">
    <property type="protein sequence ID" value="PZO78391.1"/>
    <property type="molecule type" value="Genomic_DNA"/>
</dbReference>
<gene>
    <name evidence="7" type="primary">rplR</name>
    <name evidence="8" type="ORF">DI626_11980</name>
</gene>
<dbReference type="Proteomes" id="UP000249557">
    <property type="component" value="Unassembled WGS sequence"/>
</dbReference>
<keyword evidence="3 7" id="KW-0694">RNA-binding</keyword>
<evidence type="ECO:0000256" key="5">
    <source>
        <dbReference type="ARBA" id="ARBA00023274"/>
    </source>
</evidence>
<dbReference type="GO" id="GO:0006412">
    <property type="term" value="P:translation"/>
    <property type="evidence" value="ECO:0007669"/>
    <property type="project" value="UniProtKB-UniRule"/>
</dbReference>
<evidence type="ECO:0000313" key="8">
    <source>
        <dbReference type="EMBL" id="PZO78391.1"/>
    </source>
</evidence>
<dbReference type="PANTHER" id="PTHR12899:SF3">
    <property type="entry name" value="LARGE RIBOSOMAL SUBUNIT PROTEIN UL18M"/>
    <property type="match status" value="1"/>
</dbReference>
<dbReference type="InterPro" id="IPR004389">
    <property type="entry name" value="Ribosomal_uL18_bac-type"/>
</dbReference>
<evidence type="ECO:0000256" key="7">
    <source>
        <dbReference type="HAMAP-Rule" id="MF_01337"/>
    </source>
</evidence>
<dbReference type="Pfam" id="PF00861">
    <property type="entry name" value="Ribosomal_L18p"/>
    <property type="match status" value="1"/>
</dbReference>
<evidence type="ECO:0000256" key="4">
    <source>
        <dbReference type="ARBA" id="ARBA00022980"/>
    </source>
</evidence>
<dbReference type="Gene3D" id="3.30.420.100">
    <property type="match status" value="1"/>
</dbReference>
<dbReference type="AlphaFoldDB" id="A0A2W5B625"/>
<dbReference type="FunFam" id="3.30.420.100:FF:000001">
    <property type="entry name" value="50S ribosomal protein L18"/>
    <property type="match status" value="1"/>
</dbReference>
<comment type="similarity">
    <text evidence="1 7">Belongs to the universal ribosomal protein uL18 family.</text>
</comment>
<evidence type="ECO:0000313" key="9">
    <source>
        <dbReference type="Proteomes" id="UP000249557"/>
    </source>
</evidence>
<keyword evidence="2 7" id="KW-0699">rRNA-binding</keyword>
<comment type="function">
    <text evidence="7">This is one of the proteins that bind and probably mediate the attachment of the 5S RNA into the large ribosomal subunit, where it forms part of the central protuberance.</text>
</comment>
<protein>
    <recommendedName>
        <fullName evidence="6 7">Large ribosomal subunit protein uL18</fullName>
    </recommendedName>
</protein>
<dbReference type="PANTHER" id="PTHR12899">
    <property type="entry name" value="39S RIBOSOMAL PROTEIN L18, MITOCHONDRIAL"/>
    <property type="match status" value="1"/>
</dbReference>
<evidence type="ECO:0000256" key="3">
    <source>
        <dbReference type="ARBA" id="ARBA00022884"/>
    </source>
</evidence>
<comment type="caution">
    <text evidence="8">The sequence shown here is derived from an EMBL/GenBank/DDBJ whole genome shotgun (WGS) entry which is preliminary data.</text>
</comment>
<dbReference type="HAMAP" id="MF_01337_B">
    <property type="entry name" value="Ribosomal_uL18_B"/>
    <property type="match status" value="1"/>
</dbReference>
<evidence type="ECO:0000256" key="2">
    <source>
        <dbReference type="ARBA" id="ARBA00022730"/>
    </source>
</evidence>
<organism evidence="8 9">
    <name type="scientific">Micavibrio aeruginosavorus</name>
    <dbReference type="NCBI Taxonomy" id="349221"/>
    <lineage>
        <taxon>Bacteria</taxon>
        <taxon>Pseudomonadati</taxon>
        <taxon>Bdellovibrionota</taxon>
        <taxon>Bdellovibrionia</taxon>
        <taxon>Bdellovibrionales</taxon>
        <taxon>Pseudobdellovibrionaceae</taxon>
        <taxon>Micavibrio</taxon>
    </lineage>
</organism>
<dbReference type="NCBIfam" id="TIGR00060">
    <property type="entry name" value="L18_bact"/>
    <property type="match status" value="1"/>
</dbReference>
<dbReference type="InterPro" id="IPR005484">
    <property type="entry name" value="Ribosomal_uL18_bac/plant/anim"/>
</dbReference>
<dbReference type="SUPFAM" id="SSF53137">
    <property type="entry name" value="Translational machinery components"/>
    <property type="match status" value="1"/>
</dbReference>
<keyword evidence="5 7" id="KW-0687">Ribonucleoprotein</keyword>
<accession>A0A2W5B625</accession>
<evidence type="ECO:0000256" key="6">
    <source>
        <dbReference type="ARBA" id="ARBA00035197"/>
    </source>
</evidence>
<reference evidence="8 9" key="1">
    <citation type="submission" date="2017-08" db="EMBL/GenBank/DDBJ databases">
        <title>Infants hospitalized years apart are colonized by the same room-sourced microbial strains.</title>
        <authorList>
            <person name="Brooks B."/>
            <person name="Olm M.R."/>
            <person name="Firek B.A."/>
            <person name="Baker R."/>
            <person name="Thomas B.C."/>
            <person name="Morowitz M.J."/>
            <person name="Banfield J.F."/>
        </authorList>
    </citation>
    <scope>NUCLEOTIDE SEQUENCE [LARGE SCALE GENOMIC DNA]</scope>
    <source>
        <strain evidence="8">S2_018_000_R2_104</strain>
    </source>
</reference>
<keyword evidence="4 7" id="KW-0689">Ribosomal protein</keyword>
<proteinExistence type="inferred from homology"/>
<dbReference type="InterPro" id="IPR057268">
    <property type="entry name" value="Ribosomal_L18"/>
</dbReference>
<dbReference type="GO" id="GO:0022625">
    <property type="term" value="C:cytosolic large ribosomal subunit"/>
    <property type="evidence" value="ECO:0007669"/>
    <property type="project" value="TreeGrafter"/>
</dbReference>
<dbReference type="CDD" id="cd00432">
    <property type="entry name" value="Ribosomal_L18_L5e"/>
    <property type="match status" value="1"/>
</dbReference>
<dbReference type="GO" id="GO:0008097">
    <property type="term" value="F:5S rRNA binding"/>
    <property type="evidence" value="ECO:0007669"/>
    <property type="project" value="TreeGrafter"/>
</dbReference>
<comment type="subunit">
    <text evidence="7">Part of the 50S ribosomal subunit; part of the 5S rRNA/L5/L18/L25 subcomplex. Contacts the 5S and 23S rRNAs.</text>
</comment>
<name>A0A2W5B625_9BACT</name>